<name>M0M3D3_9EURY</name>
<protein>
    <recommendedName>
        <fullName evidence="1">DUF7513 domain-containing protein</fullName>
    </recommendedName>
</protein>
<sequence>MSRFDAFTAGWSFRTTTPSFEPGEEITAFVTGYENGSGVARIGDTVLTLTDAAPELVDTQVQLRIEEFDESDHTGRATVLADED</sequence>
<dbReference type="Proteomes" id="UP000011566">
    <property type="component" value="Unassembled WGS sequence"/>
</dbReference>
<dbReference type="PATRIC" id="fig|1132509.6.peg.1091"/>
<proteinExistence type="predicted"/>
<reference evidence="2 3" key="1">
    <citation type="journal article" date="2014" name="PLoS Genet.">
        <title>Phylogenetically driven sequencing of extremely halophilic archaea reveals strategies for static and dynamic osmo-response.</title>
        <authorList>
            <person name="Becker E.A."/>
            <person name="Seitzer P.M."/>
            <person name="Tritt A."/>
            <person name="Larsen D."/>
            <person name="Krusor M."/>
            <person name="Yao A.I."/>
            <person name="Wu D."/>
            <person name="Madern D."/>
            <person name="Eisen J.A."/>
            <person name="Darling A.E."/>
            <person name="Facciotti M.T."/>
        </authorList>
    </citation>
    <scope>NUCLEOTIDE SEQUENCE [LARGE SCALE GENOMIC DNA]</scope>
    <source>
        <strain evidence="2 3">100A6</strain>
    </source>
</reference>
<feature type="domain" description="DUF7513" evidence="1">
    <location>
        <begin position="1"/>
        <end position="80"/>
    </location>
</feature>
<dbReference type="Pfam" id="PF24353">
    <property type="entry name" value="DUF7513"/>
    <property type="match status" value="1"/>
</dbReference>
<evidence type="ECO:0000259" key="1">
    <source>
        <dbReference type="Pfam" id="PF24353"/>
    </source>
</evidence>
<evidence type="ECO:0000313" key="2">
    <source>
        <dbReference type="EMBL" id="EMA40206.1"/>
    </source>
</evidence>
<accession>M0M3D3</accession>
<gene>
    <name evidence="2" type="ORF">C447_04722</name>
</gene>
<evidence type="ECO:0000313" key="3">
    <source>
        <dbReference type="Proteomes" id="UP000011566"/>
    </source>
</evidence>
<dbReference type="OrthoDB" id="198699at2157"/>
<comment type="caution">
    <text evidence="2">The sequence shown here is derived from an EMBL/GenBank/DDBJ whole genome shotgun (WGS) entry which is preliminary data.</text>
</comment>
<dbReference type="EMBL" id="AOMB01000012">
    <property type="protein sequence ID" value="EMA40206.1"/>
    <property type="molecule type" value="Genomic_DNA"/>
</dbReference>
<dbReference type="AlphaFoldDB" id="M0M3D3"/>
<dbReference type="eggNOG" id="arCOG06213">
    <property type="taxonomic scope" value="Archaea"/>
</dbReference>
<keyword evidence="3" id="KW-1185">Reference proteome</keyword>
<organism evidence="2 3">
    <name type="scientific">Halococcus hamelinensis 100A6</name>
    <dbReference type="NCBI Taxonomy" id="1132509"/>
    <lineage>
        <taxon>Archaea</taxon>
        <taxon>Methanobacteriati</taxon>
        <taxon>Methanobacteriota</taxon>
        <taxon>Stenosarchaea group</taxon>
        <taxon>Halobacteria</taxon>
        <taxon>Halobacteriales</taxon>
        <taxon>Halococcaceae</taxon>
        <taxon>Halococcus</taxon>
    </lineage>
</organism>
<dbReference type="InterPro" id="IPR055935">
    <property type="entry name" value="DUF7513"/>
</dbReference>
<dbReference type="RefSeq" id="WP_007691411.1">
    <property type="nucleotide sequence ID" value="NZ_AJRK01000425.1"/>
</dbReference>